<protein>
    <submittedName>
        <fullName evidence="5">Two-component sensor histidine kinase</fullName>
    </submittedName>
</protein>
<dbReference type="InterPro" id="IPR011712">
    <property type="entry name" value="Sig_transdc_His_kin_sub3_dim/P"/>
</dbReference>
<dbReference type="GO" id="GO:0046983">
    <property type="term" value="F:protein dimerization activity"/>
    <property type="evidence" value="ECO:0007669"/>
    <property type="project" value="InterPro"/>
</dbReference>
<keyword evidence="1" id="KW-0808">Transferase</keyword>
<evidence type="ECO:0000256" key="2">
    <source>
        <dbReference type="ARBA" id="ARBA00022777"/>
    </source>
</evidence>
<feature type="domain" description="Signal transduction histidine kinase subgroup 3 dimerisation and phosphoacceptor" evidence="4">
    <location>
        <begin position="100"/>
        <end position="163"/>
    </location>
</feature>
<dbReference type="GO" id="GO:0000155">
    <property type="term" value="F:phosphorelay sensor kinase activity"/>
    <property type="evidence" value="ECO:0007669"/>
    <property type="project" value="InterPro"/>
</dbReference>
<dbReference type="Pfam" id="PF07730">
    <property type="entry name" value="HisKA_3"/>
    <property type="match status" value="1"/>
</dbReference>
<reference evidence="5 6" key="1">
    <citation type="submission" date="2020-10" db="EMBL/GenBank/DDBJ databases">
        <title>Streptomyces chromofuscus complate genome analysis.</title>
        <authorList>
            <person name="Anwar N."/>
        </authorList>
    </citation>
    <scope>NUCLEOTIDE SEQUENCE [LARGE SCALE GENOMIC DNA]</scope>
    <source>
        <strain evidence="5 6">DSM 40273</strain>
    </source>
</reference>
<keyword evidence="2 5" id="KW-0418">Kinase</keyword>
<dbReference type="AlphaFoldDB" id="A0A7M2T6H5"/>
<evidence type="ECO:0000256" key="3">
    <source>
        <dbReference type="ARBA" id="ARBA00023012"/>
    </source>
</evidence>
<name>A0A7M2T6H5_STRCW</name>
<dbReference type="SUPFAM" id="SSF55874">
    <property type="entry name" value="ATPase domain of HSP90 chaperone/DNA topoisomerase II/histidine kinase"/>
    <property type="match status" value="1"/>
</dbReference>
<dbReference type="GO" id="GO:0016020">
    <property type="term" value="C:membrane"/>
    <property type="evidence" value="ECO:0007669"/>
    <property type="project" value="InterPro"/>
</dbReference>
<dbReference type="InterPro" id="IPR036890">
    <property type="entry name" value="HATPase_C_sf"/>
</dbReference>
<dbReference type="Proteomes" id="UP000594008">
    <property type="component" value="Chromosome"/>
</dbReference>
<dbReference type="KEGG" id="schf:IPT68_29280"/>
<proteinExistence type="predicted"/>
<keyword evidence="3" id="KW-0902">Two-component regulatory system</keyword>
<dbReference type="Gene3D" id="3.30.565.10">
    <property type="entry name" value="Histidine kinase-like ATPase, C-terminal domain"/>
    <property type="match status" value="1"/>
</dbReference>
<evidence type="ECO:0000313" key="5">
    <source>
        <dbReference type="EMBL" id="QOV43749.1"/>
    </source>
</evidence>
<accession>A0A7M2T6H5</accession>
<dbReference type="InterPro" id="IPR050482">
    <property type="entry name" value="Sensor_HK_TwoCompSys"/>
</dbReference>
<evidence type="ECO:0000256" key="1">
    <source>
        <dbReference type="ARBA" id="ARBA00022679"/>
    </source>
</evidence>
<organism evidence="5 6">
    <name type="scientific">Streptomyces chromofuscus</name>
    <dbReference type="NCBI Taxonomy" id="42881"/>
    <lineage>
        <taxon>Bacteria</taxon>
        <taxon>Bacillati</taxon>
        <taxon>Actinomycetota</taxon>
        <taxon>Actinomycetes</taxon>
        <taxon>Kitasatosporales</taxon>
        <taxon>Streptomycetaceae</taxon>
        <taxon>Streptomyces</taxon>
    </lineage>
</organism>
<dbReference type="Gene3D" id="1.20.5.1930">
    <property type="match status" value="1"/>
</dbReference>
<evidence type="ECO:0000259" key="4">
    <source>
        <dbReference type="Pfam" id="PF07730"/>
    </source>
</evidence>
<dbReference type="EMBL" id="CP063374">
    <property type="protein sequence ID" value="QOV43749.1"/>
    <property type="molecule type" value="Genomic_DNA"/>
</dbReference>
<keyword evidence="6" id="KW-1185">Reference proteome</keyword>
<dbReference type="RefSeq" id="WP_189701455.1">
    <property type="nucleotide sequence ID" value="NZ_BMTA01000027.1"/>
</dbReference>
<evidence type="ECO:0000313" key="6">
    <source>
        <dbReference type="Proteomes" id="UP000594008"/>
    </source>
</evidence>
<dbReference type="CDD" id="cd16917">
    <property type="entry name" value="HATPase_UhpB-NarQ-NarX-like"/>
    <property type="match status" value="1"/>
</dbReference>
<dbReference type="PANTHER" id="PTHR24421">
    <property type="entry name" value="NITRATE/NITRITE SENSOR PROTEIN NARX-RELATED"/>
    <property type="match status" value="1"/>
</dbReference>
<sequence>MTFLPLMLFQAFWQTMAGYLAGSLLLLLPPRAAWPLYTALVLGMLTTPLLYGRSLAESAELGLTTLLTGLVMYTLTRLSQLISLLHTTRGELARQAVTGERLRFARDLHDLLGFSLSAITLKSELVHQLIPTQPGRALKEVDEILTIAGQSLTDVRKAASGYRSFSLRQEIKTAQSMLHAAGVQVHTELSLGSLAPHIDTAFAVTLREAMTNLLRHSNATRCRIEAAQHDGWVRLVVENDGVDPAYHNAAPHSGNGLGNLRTRLSALGGRLESGRTEDGRFRLAAEAPVKAAGKAPTDLYETWFPPNGTAA</sequence>
<dbReference type="PANTHER" id="PTHR24421:SF63">
    <property type="entry name" value="SENSOR HISTIDINE KINASE DESK"/>
    <property type="match status" value="1"/>
</dbReference>
<gene>
    <name evidence="5" type="ORF">IPT68_29280</name>
</gene>